<evidence type="ECO:0000256" key="9">
    <source>
        <dbReference type="ARBA" id="ARBA00037983"/>
    </source>
</evidence>
<evidence type="ECO:0000256" key="6">
    <source>
        <dbReference type="ARBA" id="ARBA00022989"/>
    </source>
</evidence>
<dbReference type="STRING" id="1684307.A0A316UDB0"/>
<dbReference type="GO" id="GO:0006888">
    <property type="term" value="P:endoplasmic reticulum to Golgi vesicle-mediated transport"/>
    <property type="evidence" value="ECO:0007669"/>
    <property type="project" value="TreeGrafter"/>
</dbReference>
<comment type="subcellular location">
    <subcellularLocation>
        <location evidence="1">Endoplasmic reticulum membrane</location>
        <topology evidence="1">Single-pass type IV membrane protein</topology>
    </subcellularLocation>
    <subcellularLocation>
        <location evidence="2">Golgi apparatus membrane</location>
        <topology evidence="2">Single-pass type IV membrane protein</topology>
    </subcellularLocation>
</comment>
<dbReference type="GO" id="GO:0000139">
    <property type="term" value="C:Golgi membrane"/>
    <property type="evidence" value="ECO:0007669"/>
    <property type="project" value="UniProtKB-SubCell"/>
</dbReference>
<dbReference type="Gene3D" id="1.20.5.110">
    <property type="match status" value="1"/>
</dbReference>
<dbReference type="Proteomes" id="UP000245942">
    <property type="component" value="Unassembled WGS sequence"/>
</dbReference>
<proteinExistence type="inferred from homology"/>
<evidence type="ECO:0000256" key="12">
    <source>
        <dbReference type="SAM" id="Phobius"/>
    </source>
</evidence>
<dbReference type="GeneID" id="37013360"/>
<dbReference type="OrthoDB" id="158360at2759"/>
<dbReference type="GO" id="GO:0031201">
    <property type="term" value="C:SNARE complex"/>
    <property type="evidence" value="ECO:0007669"/>
    <property type="project" value="TreeGrafter"/>
</dbReference>
<gene>
    <name evidence="13" type="ORF">BCV69DRAFT_280479</name>
</gene>
<evidence type="ECO:0000256" key="5">
    <source>
        <dbReference type="ARBA" id="ARBA00022927"/>
    </source>
</evidence>
<name>A0A316UDB0_9BASI</name>
<keyword evidence="7" id="KW-0333">Golgi apparatus</keyword>
<protein>
    <recommendedName>
        <fullName evidence="10">Protein transport protein BOS1</fullName>
    </recommendedName>
</protein>
<dbReference type="GO" id="GO:0012507">
    <property type="term" value="C:ER to Golgi transport vesicle membrane"/>
    <property type="evidence" value="ECO:0007669"/>
    <property type="project" value="TreeGrafter"/>
</dbReference>
<dbReference type="GO" id="GO:0006906">
    <property type="term" value="P:vesicle fusion"/>
    <property type="evidence" value="ECO:0007669"/>
    <property type="project" value="TreeGrafter"/>
</dbReference>
<evidence type="ECO:0000313" key="13">
    <source>
        <dbReference type="EMBL" id="PWN22868.1"/>
    </source>
</evidence>
<comment type="similarity">
    <text evidence="9">Belongs to the BOS1 family.</text>
</comment>
<sequence>MAAALYNMALRQASSIQSDLTRLESEHPTSSTSVALQGQIAASLSSFTRTVEDYESMSKREVNEVKREKALGRVKKFREDEKEVRANLKRIKERDPSTWSGGNTGVNGGAASASSSSMQNGPYGAYGSSSARATSAAHLESPFSLHARNNTSAANAYGTPIQQGQQNDPLAAYKMNASAQAMFGGAGGGDGYSAREGHALREHSFIQNTEQQLDAFIAQGREVWGNLTEQRDILKGTQRRLLDAANTMGLSRNVINAIERRSTQDNIIFAVGVIFTLVCFFYIYKWFG</sequence>
<evidence type="ECO:0000256" key="4">
    <source>
        <dbReference type="ARBA" id="ARBA00022692"/>
    </source>
</evidence>
<accession>A0A316UDB0</accession>
<keyword evidence="4 12" id="KW-0812">Transmembrane</keyword>
<keyword evidence="3" id="KW-0813">Transport</keyword>
<feature type="region of interest" description="Disordered" evidence="11">
    <location>
        <begin position="92"/>
        <end position="119"/>
    </location>
</feature>
<keyword evidence="6 12" id="KW-1133">Transmembrane helix</keyword>
<dbReference type="GO" id="GO:0015031">
    <property type="term" value="P:protein transport"/>
    <property type="evidence" value="ECO:0007669"/>
    <property type="project" value="UniProtKB-KW"/>
</dbReference>
<dbReference type="InterPro" id="IPR027027">
    <property type="entry name" value="GOSR2/Membrin/Bos1"/>
</dbReference>
<evidence type="ECO:0000256" key="11">
    <source>
        <dbReference type="SAM" id="MobiDB-lite"/>
    </source>
</evidence>
<dbReference type="PANTHER" id="PTHR21230:SF1">
    <property type="entry name" value="GOLGI SNAP RECEPTOR COMPLEX MEMBER 2"/>
    <property type="match status" value="1"/>
</dbReference>
<dbReference type="PIRSF" id="PIRSF028865">
    <property type="entry name" value="Membrin-2"/>
    <property type="match status" value="1"/>
</dbReference>
<feature type="compositionally biased region" description="Low complexity" evidence="11">
    <location>
        <begin position="109"/>
        <end position="119"/>
    </location>
</feature>
<evidence type="ECO:0000256" key="2">
    <source>
        <dbReference type="ARBA" id="ARBA00004409"/>
    </source>
</evidence>
<dbReference type="RefSeq" id="XP_025350028.1">
    <property type="nucleotide sequence ID" value="XM_025491626.1"/>
</dbReference>
<dbReference type="AlphaFoldDB" id="A0A316UDB0"/>
<evidence type="ECO:0000313" key="14">
    <source>
        <dbReference type="Proteomes" id="UP000245942"/>
    </source>
</evidence>
<evidence type="ECO:0000256" key="7">
    <source>
        <dbReference type="ARBA" id="ARBA00023034"/>
    </source>
</evidence>
<dbReference type="GO" id="GO:0005789">
    <property type="term" value="C:endoplasmic reticulum membrane"/>
    <property type="evidence" value="ECO:0007669"/>
    <property type="project" value="UniProtKB-SubCell"/>
</dbReference>
<keyword evidence="8 12" id="KW-0472">Membrane</keyword>
<dbReference type="GO" id="GO:0000149">
    <property type="term" value="F:SNARE binding"/>
    <property type="evidence" value="ECO:0007669"/>
    <property type="project" value="TreeGrafter"/>
</dbReference>
<dbReference type="EMBL" id="KZ819322">
    <property type="protein sequence ID" value="PWN22868.1"/>
    <property type="molecule type" value="Genomic_DNA"/>
</dbReference>
<evidence type="ECO:0000256" key="10">
    <source>
        <dbReference type="ARBA" id="ARBA00040957"/>
    </source>
</evidence>
<reference evidence="13 14" key="1">
    <citation type="journal article" date="2018" name="Mol. Biol. Evol.">
        <title>Broad Genomic Sampling Reveals a Smut Pathogenic Ancestry of the Fungal Clade Ustilaginomycotina.</title>
        <authorList>
            <person name="Kijpornyongpan T."/>
            <person name="Mondo S.J."/>
            <person name="Barry K."/>
            <person name="Sandor L."/>
            <person name="Lee J."/>
            <person name="Lipzen A."/>
            <person name="Pangilinan J."/>
            <person name="LaButti K."/>
            <person name="Hainaut M."/>
            <person name="Henrissat B."/>
            <person name="Grigoriev I.V."/>
            <person name="Spatafora J.W."/>
            <person name="Aime M.C."/>
        </authorList>
    </citation>
    <scope>NUCLEOTIDE SEQUENCE [LARGE SCALE GENOMIC DNA]</scope>
    <source>
        <strain evidence="13 14">MCA 4718</strain>
    </source>
</reference>
<dbReference type="Pfam" id="PF12352">
    <property type="entry name" value="V-SNARE_C"/>
    <property type="match status" value="1"/>
</dbReference>
<organism evidence="13 14">
    <name type="scientific">Pseudomicrostroma glucosiphilum</name>
    <dbReference type="NCBI Taxonomy" id="1684307"/>
    <lineage>
        <taxon>Eukaryota</taxon>
        <taxon>Fungi</taxon>
        <taxon>Dikarya</taxon>
        <taxon>Basidiomycota</taxon>
        <taxon>Ustilaginomycotina</taxon>
        <taxon>Exobasidiomycetes</taxon>
        <taxon>Microstromatales</taxon>
        <taxon>Microstromatales incertae sedis</taxon>
        <taxon>Pseudomicrostroma</taxon>
    </lineage>
</organism>
<keyword evidence="14" id="KW-1185">Reference proteome</keyword>
<evidence type="ECO:0000256" key="3">
    <source>
        <dbReference type="ARBA" id="ARBA00022448"/>
    </source>
</evidence>
<dbReference type="GO" id="GO:0005484">
    <property type="term" value="F:SNAP receptor activity"/>
    <property type="evidence" value="ECO:0007669"/>
    <property type="project" value="InterPro"/>
</dbReference>
<dbReference type="PANTHER" id="PTHR21230">
    <property type="entry name" value="VESICLE TRANSPORT V-SNARE PROTEIN VTI1-RELATED"/>
    <property type="match status" value="1"/>
</dbReference>
<dbReference type="CDD" id="cd15863">
    <property type="entry name" value="SNARE_GS27"/>
    <property type="match status" value="1"/>
</dbReference>
<evidence type="ECO:0000256" key="8">
    <source>
        <dbReference type="ARBA" id="ARBA00023136"/>
    </source>
</evidence>
<feature type="transmembrane region" description="Helical" evidence="12">
    <location>
        <begin position="267"/>
        <end position="287"/>
    </location>
</feature>
<dbReference type="GO" id="GO:0031902">
    <property type="term" value="C:late endosome membrane"/>
    <property type="evidence" value="ECO:0007669"/>
    <property type="project" value="TreeGrafter"/>
</dbReference>
<evidence type="ECO:0000256" key="1">
    <source>
        <dbReference type="ARBA" id="ARBA00004163"/>
    </source>
</evidence>
<keyword evidence="5" id="KW-0653">Protein transport</keyword>